<dbReference type="EMBL" id="MU003845">
    <property type="protein sequence ID" value="KAF2717373.1"/>
    <property type="molecule type" value="Genomic_DNA"/>
</dbReference>
<evidence type="ECO:0000256" key="2">
    <source>
        <dbReference type="ARBA" id="ARBA00004477"/>
    </source>
</evidence>
<comment type="subcellular location">
    <subcellularLocation>
        <location evidence="2">Endoplasmic reticulum membrane</location>
        <topology evidence="2">Multi-pass membrane protein</topology>
    </subcellularLocation>
</comment>
<feature type="transmembrane region" description="Helical" evidence="20">
    <location>
        <begin position="115"/>
        <end position="134"/>
    </location>
</feature>
<sequence>MSKRSNVPNGTADKKSDEVVDKQTHLLTTQDPGHFSLVRAYHLADLITLMNGFCGVNSIISSLRYCLNPDPASNRAAIYAALAFIPLGLFFDFFDGKVARWRNKSSMMGAELDSLADLISFGVSPAVAAFAIGLRTPIDQFLLTLFVLAGLARLARFNVTAGSIPHDASGKAKYFEGLPIPTSLSIVSLMAYWVRSGSVLDHIPGGVIAEGTIFAFHPICALFIAHGCCMISRTLHVPKP</sequence>
<protein>
    <recommendedName>
        <fullName evidence="6 18">CDP-diacylglycerol--serine O-phosphatidyltransferase</fullName>
        <ecNumber evidence="5 18">2.7.8.8</ecNumber>
    </recommendedName>
    <alternativeName>
        <fullName evidence="16 18">Phosphatidylserine synthase</fullName>
    </alternativeName>
</protein>
<dbReference type="InterPro" id="IPR043130">
    <property type="entry name" value="CDP-OH_PTrfase_TM_dom"/>
</dbReference>
<evidence type="ECO:0000256" key="9">
    <source>
        <dbReference type="ARBA" id="ARBA00022692"/>
    </source>
</evidence>
<comment type="similarity">
    <text evidence="4 18 19">Belongs to the CDP-alcohol phosphatidyltransferase class-I family.</text>
</comment>
<organism evidence="21 22">
    <name type="scientific">Polychaeton citri CBS 116435</name>
    <dbReference type="NCBI Taxonomy" id="1314669"/>
    <lineage>
        <taxon>Eukaryota</taxon>
        <taxon>Fungi</taxon>
        <taxon>Dikarya</taxon>
        <taxon>Ascomycota</taxon>
        <taxon>Pezizomycotina</taxon>
        <taxon>Dothideomycetes</taxon>
        <taxon>Dothideomycetidae</taxon>
        <taxon>Capnodiales</taxon>
        <taxon>Capnodiaceae</taxon>
        <taxon>Polychaeton</taxon>
    </lineage>
</organism>
<evidence type="ECO:0000256" key="8">
    <source>
        <dbReference type="ARBA" id="ARBA00022679"/>
    </source>
</evidence>
<feature type="transmembrane region" description="Helical" evidence="20">
    <location>
        <begin position="214"/>
        <end position="235"/>
    </location>
</feature>
<comment type="pathway">
    <text evidence="17 18">Phospholipid metabolism; phosphatidylethanolamine biosynthesis; phosphatidylethanolamine from CDP-diacylglycerol: step 1/2.</text>
</comment>
<dbReference type="InterPro" id="IPR048254">
    <property type="entry name" value="CDP_ALCOHOL_P_TRANSF_CS"/>
</dbReference>
<proteinExistence type="inferred from homology"/>
<dbReference type="FunFam" id="1.20.120.1760:FF:000022">
    <property type="entry name" value="CDP-diacylglycerol--serine O-phosphatidyltransferase"/>
    <property type="match status" value="1"/>
</dbReference>
<dbReference type="AlphaFoldDB" id="A0A9P4UL24"/>
<keyword evidence="10 18" id="KW-0256">Endoplasmic reticulum</keyword>
<dbReference type="PROSITE" id="PS00379">
    <property type="entry name" value="CDP_ALCOHOL_P_TRANSF"/>
    <property type="match status" value="1"/>
</dbReference>
<comment type="pathway">
    <text evidence="3">Lipid metabolism.</text>
</comment>
<evidence type="ECO:0000256" key="15">
    <source>
        <dbReference type="ARBA" id="ARBA00023264"/>
    </source>
</evidence>
<keyword evidence="14 18" id="KW-0594">Phospholipid biosynthesis</keyword>
<evidence type="ECO:0000256" key="10">
    <source>
        <dbReference type="ARBA" id="ARBA00022824"/>
    </source>
</evidence>
<keyword evidence="22" id="KW-1185">Reference proteome</keyword>
<dbReference type="GO" id="GO:0006659">
    <property type="term" value="P:phosphatidylserine biosynthetic process"/>
    <property type="evidence" value="ECO:0007669"/>
    <property type="project" value="UniProtKB-UniRule"/>
</dbReference>
<keyword evidence="8 18" id="KW-0808">Transferase</keyword>
<feature type="transmembrane region" description="Helical" evidence="20">
    <location>
        <begin position="76"/>
        <end position="94"/>
    </location>
</feature>
<keyword evidence="13 18" id="KW-0472">Membrane</keyword>
<dbReference type="GO" id="GO:0006646">
    <property type="term" value="P:phosphatidylethanolamine biosynthetic process"/>
    <property type="evidence" value="ECO:0007669"/>
    <property type="project" value="UniProtKB-UniRule"/>
</dbReference>
<evidence type="ECO:0000256" key="4">
    <source>
        <dbReference type="ARBA" id="ARBA00010441"/>
    </source>
</evidence>
<dbReference type="EC" id="2.7.8.8" evidence="5 18"/>
<evidence type="ECO:0000256" key="7">
    <source>
        <dbReference type="ARBA" id="ARBA00022516"/>
    </source>
</evidence>
<keyword evidence="7 18" id="KW-0444">Lipid biosynthesis</keyword>
<keyword evidence="12 18" id="KW-0443">Lipid metabolism</keyword>
<dbReference type="Proteomes" id="UP000799441">
    <property type="component" value="Unassembled WGS sequence"/>
</dbReference>
<keyword evidence="15 18" id="KW-1208">Phospholipid metabolism</keyword>
<keyword evidence="9 20" id="KW-0812">Transmembrane</keyword>
<dbReference type="PANTHER" id="PTHR14269:SF61">
    <property type="entry name" value="CDP-DIACYLGLYCEROL--SERINE O-PHOSPHATIDYLTRANSFERASE"/>
    <property type="match status" value="1"/>
</dbReference>
<evidence type="ECO:0000256" key="11">
    <source>
        <dbReference type="ARBA" id="ARBA00022989"/>
    </source>
</evidence>
<reference evidence="21" key="1">
    <citation type="journal article" date="2020" name="Stud. Mycol.">
        <title>101 Dothideomycetes genomes: a test case for predicting lifestyles and emergence of pathogens.</title>
        <authorList>
            <person name="Haridas S."/>
            <person name="Albert R."/>
            <person name="Binder M."/>
            <person name="Bloem J."/>
            <person name="Labutti K."/>
            <person name="Salamov A."/>
            <person name="Andreopoulos B."/>
            <person name="Baker S."/>
            <person name="Barry K."/>
            <person name="Bills G."/>
            <person name="Bluhm B."/>
            <person name="Cannon C."/>
            <person name="Castanera R."/>
            <person name="Culley D."/>
            <person name="Daum C."/>
            <person name="Ezra D."/>
            <person name="Gonzalez J."/>
            <person name="Henrissat B."/>
            <person name="Kuo A."/>
            <person name="Liang C."/>
            <person name="Lipzen A."/>
            <person name="Lutzoni F."/>
            <person name="Magnuson J."/>
            <person name="Mondo S."/>
            <person name="Nolan M."/>
            <person name="Ohm R."/>
            <person name="Pangilinan J."/>
            <person name="Park H.-J."/>
            <person name="Ramirez L."/>
            <person name="Alfaro M."/>
            <person name="Sun H."/>
            <person name="Tritt A."/>
            <person name="Yoshinaga Y."/>
            <person name="Zwiers L.-H."/>
            <person name="Turgeon B."/>
            <person name="Goodwin S."/>
            <person name="Spatafora J."/>
            <person name="Crous P."/>
            <person name="Grigoriev I."/>
        </authorList>
    </citation>
    <scope>NUCLEOTIDE SEQUENCE</scope>
    <source>
        <strain evidence="21">CBS 116435</strain>
    </source>
</reference>
<evidence type="ECO:0000256" key="19">
    <source>
        <dbReference type="RuleBase" id="RU003750"/>
    </source>
</evidence>
<evidence type="ECO:0000256" key="14">
    <source>
        <dbReference type="ARBA" id="ARBA00023209"/>
    </source>
</evidence>
<keyword evidence="11 20" id="KW-1133">Transmembrane helix</keyword>
<dbReference type="InterPro" id="IPR050324">
    <property type="entry name" value="CDP-alcohol_PTase-I"/>
</dbReference>
<comment type="caution">
    <text evidence="21">The sequence shown here is derived from an EMBL/GenBank/DDBJ whole genome shotgun (WGS) entry which is preliminary data.</text>
</comment>
<dbReference type="InterPro" id="IPR000462">
    <property type="entry name" value="CDP-OH_P_trans"/>
</dbReference>
<dbReference type="InterPro" id="IPR016271">
    <property type="entry name" value="CDP-diaglyc--ser_O-PTrfase_fun"/>
</dbReference>
<dbReference type="GO" id="GO:0003882">
    <property type="term" value="F:CDP-diacylglycerol-serine O-phosphatidyltransferase activity"/>
    <property type="evidence" value="ECO:0007669"/>
    <property type="project" value="UniProtKB-UniRule"/>
</dbReference>
<dbReference type="PIRSF" id="PIRSF000852">
    <property type="entry name" value="Phosphatidylserine_synth_fun"/>
    <property type="match status" value="1"/>
</dbReference>
<dbReference type="Pfam" id="PF01066">
    <property type="entry name" value="CDP-OH_P_transf"/>
    <property type="match status" value="1"/>
</dbReference>
<gene>
    <name evidence="21" type="ORF">K431DRAFT_288586</name>
</gene>
<evidence type="ECO:0000256" key="18">
    <source>
        <dbReference type="PIRNR" id="PIRNR000852"/>
    </source>
</evidence>
<dbReference type="Gene3D" id="1.20.120.1760">
    <property type="match status" value="1"/>
</dbReference>
<dbReference type="GO" id="GO:0005789">
    <property type="term" value="C:endoplasmic reticulum membrane"/>
    <property type="evidence" value="ECO:0007669"/>
    <property type="project" value="UniProtKB-SubCell"/>
</dbReference>
<evidence type="ECO:0000256" key="17">
    <source>
        <dbReference type="ARBA" id="ARBA00060701"/>
    </source>
</evidence>
<dbReference type="OrthoDB" id="448573at2759"/>
<evidence type="ECO:0000256" key="12">
    <source>
        <dbReference type="ARBA" id="ARBA00023098"/>
    </source>
</evidence>
<feature type="transmembrane region" description="Helical" evidence="20">
    <location>
        <begin position="140"/>
        <end position="162"/>
    </location>
</feature>
<evidence type="ECO:0000313" key="22">
    <source>
        <dbReference type="Proteomes" id="UP000799441"/>
    </source>
</evidence>
<evidence type="ECO:0000256" key="1">
    <source>
        <dbReference type="ARBA" id="ARBA00000287"/>
    </source>
</evidence>
<dbReference type="InterPro" id="IPR004533">
    <property type="entry name" value="CDP-diaglyc--ser_O-PTrfase"/>
</dbReference>
<evidence type="ECO:0000256" key="13">
    <source>
        <dbReference type="ARBA" id="ARBA00023136"/>
    </source>
</evidence>
<evidence type="ECO:0000256" key="16">
    <source>
        <dbReference type="ARBA" id="ARBA00032361"/>
    </source>
</evidence>
<evidence type="ECO:0000256" key="20">
    <source>
        <dbReference type="SAM" id="Phobius"/>
    </source>
</evidence>
<dbReference type="NCBIfam" id="TIGR00473">
    <property type="entry name" value="pssA"/>
    <property type="match status" value="1"/>
</dbReference>
<accession>A0A9P4UL24</accession>
<dbReference type="PANTHER" id="PTHR14269">
    <property type="entry name" value="CDP-DIACYLGLYCEROL--GLYCEROL-3-PHOSPHATE 3-PHOSPHATIDYLTRANSFERASE-RELATED"/>
    <property type="match status" value="1"/>
</dbReference>
<comment type="catalytic activity">
    <reaction evidence="1 18">
        <text>a CDP-1,2-diacyl-sn-glycerol + L-serine = a 1,2-diacyl-sn-glycero-3-phospho-L-serine + CMP + H(+)</text>
        <dbReference type="Rhea" id="RHEA:16913"/>
        <dbReference type="ChEBI" id="CHEBI:15378"/>
        <dbReference type="ChEBI" id="CHEBI:33384"/>
        <dbReference type="ChEBI" id="CHEBI:57262"/>
        <dbReference type="ChEBI" id="CHEBI:58332"/>
        <dbReference type="ChEBI" id="CHEBI:60377"/>
        <dbReference type="EC" id="2.7.8.8"/>
    </reaction>
</comment>
<evidence type="ECO:0000256" key="3">
    <source>
        <dbReference type="ARBA" id="ARBA00005189"/>
    </source>
</evidence>
<evidence type="ECO:0000313" key="21">
    <source>
        <dbReference type="EMBL" id="KAF2717373.1"/>
    </source>
</evidence>
<name>A0A9P4UL24_9PEZI</name>
<evidence type="ECO:0000256" key="6">
    <source>
        <dbReference type="ARBA" id="ARBA00017171"/>
    </source>
</evidence>
<evidence type="ECO:0000256" key="5">
    <source>
        <dbReference type="ARBA" id="ARBA00013174"/>
    </source>
</evidence>